<dbReference type="InterPro" id="IPR009668">
    <property type="entry name" value="RNA_pol-assoc_fac_A49-like"/>
</dbReference>
<dbReference type="AlphaFoldDB" id="A0A8J6KNJ5"/>
<feature type="compositionally biased region" description="Basic and acidic residues" evidence="6">
    <location>
        <begin position="66"/>
        <end position="76"/>
    </location>
</feature>
<evidence type="ECO:0000313" key="7">
    <source>
        <dbReference type="EMBL" id="KAH0503739.1"/>
    </source>
</evidence>
<dbReference type="GO" id="GO:0003677">
    <property type="term" value="F:DNA binding"/>
    <property type="evidence" value="ECO:0007669"/>
    <property type="project" value="InterPro"/>
</dbReference>
<feature type="region of interest" description="Disordered" evidence="6">
    <location>
        <begin position="543"/>
        <end position="566"/>
    </location>
</feature>
<accession>A0A8J6KNJ5</accession>
<dbReference type="Proteomes" id="UP000710432">
    <property type="component" value="Unassembled WGS sequence"/>
</dbReference>
<comment type="similarity">
    <text evidence="2">Belongs to the eukaryotic RPA49/POLR1E RNA polymerase subunit family.</text>
</comment>
<evidence type="ECO:0000256" key="6">
    <source>
        <dbReference type="SAM" id="MobiDB-lite"/>
    </source>
</evidence>
<dbReference type="EMBL" id="JAATJU010025400">
    <property type="protein sequence ID" value="KAH0503739.1"/>
    <property type="molecule type" value="Genomic_DNA"/>
</dbReference>
<protein>
    <submittedName>
        <fullName evidence="7">DNA-directed RNA polymerase I subunit RPA49</fullName>
    </submittedName>
</protein>
<dbReference type="GO" id="GO:0006351">
    <property type="term" value="P:DNA-templated transcription"/>
    <property type="evidence" value="ECO:0007669"/>
    <property type="project" value="InterPro"/>
</dbReference>
<evidence type="ECO:0000256" key="2">
    <source>
        <dbReference type="ARBA" id="ARBA00009430"/>
    </source>
</evidence>
<dbReference type="GO" id="GO:0005730">
    <property type="term" value="C:nucleolus"/>
    <property type="evidence" value="ECO:0007669"/>
    <property type="project" value="UniProtKB-SubCell"/>
</dbReference>
<keyword evidence="5" id="KW-0539">Nucleus</keyword>
<dbReference type="PANTHER" id="PTHR14440">
    <property type="entry name" value="DNA-DIRECTED RNA POLYMERASE I SUBUNIT RPA49"/>
    <property type="match status" value="1"/>
</dbReference>
<evidence type="ECO:0000256" key="4">
    <source>
        <dbReference type="ARBA" id="ARBA00023163"/>
    </source>
</evidence>
<gene>
    <name evidence="7" type="ORF">LTLLF_185270</name>
</gene>
<evidence type="ECO:0000256" key="5">
    <source>
        <dbReference type="ARBA" id="ARBA00023242"/>
    </source>
</evidence>
<evidence type="ECO:0000256" key="1">
    <source>
        <dbReference type="ARBA" id="ARBA00004604"/>
    </source>
</evidence>
<name>A0A8J6KNJ5_MICOH</name>
<dbReference type="GO" id="GO:0000428">
    <property type="term" value="C:DNA-directed RNA polymerase complex"/>
    <property type="evidence" value="ECO:0007669"/>
    <property type="project" value="UniProtKB-KW"/>
</dbReference>
<keyword evidence="3 7" id="KW-0240">DNA-directed RNA polymerase</keyword>
<dbReference type="Pfam" id="PF06870">
    <property type="entry name" value="RNA_pol_I_A49"/>
    <property type="match status" value="1"/>
</dbReference>
<comment type="caution">
    <text evidence="7">The sequence shown here is derived from an EMBL/GenBank/DDBJ whole genome shotgun (WGS) entry which is preliminary data.</text>
</comment>
<evidence type="ECO:0000313" key="8">
    <source>
        <dbReference type="Proteomes" id="UP000710432"/>
    </source>
</evidence>
<evidence type="ECO:0000256" key="3">
    <source>
        <dbReference type="ARBA" id="ARBA00022478"/>
    </source>
</evidence>
<feature type="compositionally biased region" description="Low complexity" evidence="6">
    <location>
        <begin position="544"/>
        <end position="556"/>
    </location>
</feature>
<comment type="subcellular location">
    <subcellularLocation>
        <location evidence="1">Nucleus</location>
        <location evidence="1">Nucleolus</location>
    </subcellularLocation>
</comment>
<proteinExistence type="inferred from homology"/>
<sequence length="566" mass="63154">MQIGNLFPQHPGKLHLQREILRAPAPAPPRTDSRASGHGGRLRTRSQRPLAWPSEAKGNNTPQQQDRVDQRHRDVSARSPSLGALPGLNRLYESAPRAREPRPLAARVASPESGSAPLLRAGGGGDPPPLGPTLWKEAGRLDGLTGDMETEVPQCARWLYCGDPDDRQKAVLVQFSNGKLQNPGNMRFTLYNSNDVVNPRLRNQRILAAETDRLSYVGNNFGTGALKCNTLCRHFVGILNKTSGQMEVYDAELFNMQPLFAEDAIEHESLLDNQTKTFREKLDSCIEAFGSTKQKRSLNSRRMNKVGSESLNLTVTKAAENIIDTKGVDALVSDAMQDDLQDDSLYLPPCYADVTRPEDVYRFEDILSPAEYDALESPSEAFRNVTSEDILKMIEENSHCSFIIEMLKSLPSDEQSRDRQARSIWFLDALIRFRAQKVIKGKSALGPGIPHIINTKLLKHFTCLTYNNGSLRNLISNSMKAKITAYAIILALHISNFQIDLTVLQGDLKLSEKRMIEIAKAMRLKISKRKVTLADGREEDHRLGTLSLPLPPALTSDRQSKRKKMN</sequence>
<feature type="region of interest" description="Disordered" evidence="6">
    <location>
        <begin position="24"/>
        <end position="128"/>
    </location>
</feature>
<organism evidence="7 8">
    <name type="scientific">Microtus ochrogaster</name>
    <name type="common">Prairie vole</name>
    <dbReference type="NCBI Taxonomy" id="79684"/>
    <lineage>
        <taxon>Eukaryota</taxon>
        <taxon>Metazoa</taxon>
        <taxon>Chordata</taxon>
        <taxon>Craniata</taxon>
        <taxon>Vertebrata</taxon>
        <taxon>Euteleostomi</taxon>
        <taxon>Mammalia</taxon>
        <taxon>Eutheria</taxon>
        <taxon>Euarchontoglires</taxon>
        <taxon>Glires</taxon>
        <taxon>Rodentia</taxon>
        <taxon>Myomorpha</taxon>
        <taxon>Muroidea</taxon>
        <taxon>Cricetidae</taxon>
        <taxon>Arvicolinae</taxon>
        <taxon>Microtus</taxon>
    </lineage>
</organism>
<reference evidence="7" key="1">
    <citation type="submission" date="2020-03" db="EMBL/GenBank/DDBJ databases">
        <title>Studies in the Genomics of Life Span.</title>
        <authorList>
            <person name="Glass D."/>
        </authorList>
    </citation>
    <scope>NUCLEOTIDE SEQUENCE</scope>
    <source>
        <strain evidence="7">LTLLF</strain>
        <tissue evidence="7">Muscle</tissue>
    </source>
</reference>
<keyword evidence="4" id="KW-0804">Transcription</keyword>